<sequence length="125" mass="13310">MADKVQYRSMPKANKEHVSKVLEHEYKRSSDTMEGSWGKGGFSSGIAKSAGNNKDPAGQHGASCIAGSDGWCSSRWGRPFYDEGCPGCRHARAGGSFASGGQESGVFKVLSVVGGYKQAKMSLWD</sequence>
<evidence type="ECO:0000256" key="1">
    <source>
        <dbReference type="SAM" id="MobiDB-lite"/>
    </source>
</evidence>
<protein>
    <submittedName>
        <fullName evidence="2">Uncharacterized protein</fullName>
    </submittedName>
</protein>
<organism evidence="2 3">
    <name type="scientific">Mya arenaria</name>
    <name type="common">Soft-shell clam</name>
    <dbReference type="NCBI Taxonomy" id="6604"/>
    <lineage>
        <taxon>Eukaryota</taxon>
        <taxon>Metazoa</taxon>
        <taxon>Spiralia</taxon>
        <taxon>Lophotrochozoa</taxon>
        <taxon>Mollusca</taxon>
        <taxon>Bivalvia</taxon>
        <taxon>Autobranchia</taxon>
        <taxon>Heteroconchia</taxon>
        <taxon>Euheterodonta</taxon>
        <taxon>Imparidentia</taxon>
        <taxon>Neoheterodontei</taxon>
        <taxon>Myida</taxon>
        <taxon>Myoidea</taxon>
        <taxon>Myidae</taxon>
        <taxon>Mya</taxon>
    </lineage>
</organism>
<name>A0ABY7EWH8_MYAAR</name>
<reference evidence="2" key="1">
    <citation type="submission" date="2022-11" db="EMBL/GenBank/DDBJ databases">
        <title>Centuries of genome instability and evolution in soft-shell clam transmissible cancer (bioRxiv).</title>
        <authorList>
            <person name="Hart S.F.M."/>
            <person name="Yonemitsu M.A."/>
            <person name="Giersch R.M."/>
            <person name="Beal B.F."/>
            <person name="Arriagada G."/>
            <person name="Davis B.W."/>
            <person name="Ostrander E.A."/>
            <person name="Goff S.P."/>
            <person name="Metzger M.J."/>
        </authorList>
    </citation>
    <scope>NUCLEOTIDE SEQUENCE</scope>
    <source>
        <strain evidence="2">MELC-2E11</strain>
        <tissue evidence="2">Siphon/mantle</tissue>
    </source>
</reference>
<accession>A0ABY7EWH8</accession>
<keyword evidence="3" id="KW-1185">Reference proteome</keyword>
<dbReference type="Proteomes" id="UP001164746">
    <property type="component" value="Chromosome 8"/>
</dbReference>
<evidence type="ECO:0000313" key="3">
    <source>
        <dbReference type="Proteomes" id="UP001164746"/>
    </source>
</evidence>
<dbReference type="EMBL" id="CP111019">
    <property type="protein sequence ID" value="WAR13257.1"/>
    <property type="molecule type" value="Genomic_DNA"/>
</dbReference>
<proteinExistence type="predicted"/>
<feature type="region of interest" description="Disordered" evidence="1">
    <location>
        <begin position="1"/>
        <end position="20"/>
    </location>
</feature>
<evidence type="ECO:0000313" key="2">
    <source>
        <dbReference type="EMBL" id="WAR13257.1"/>
    </source>
</evidence>
<gene>
    <name evidence="2" type="ORF">MAR_027437</name>
</gene>